<dbReference type="Gene3D" id="1.20.1250.20">
    <property type="entry name" value="MFS general substrate transporter like domains"/>
    <property type="match status" value="1"/>
</dbReference>
<evidence type="ECO:0000256" key="8">
    <source>
        <dbReference type="SAM" id="Phobius"/>
    </source>
</evidence>
<sequence>MKVNVIIRKGAFSMNSQYKQRWWVLASLAFGILAVGLDMTILNLALPILAEDMHATNAELQWFANAYNLVFAAMLLPMGMLGDRIGRKRMLIAGLLIFGAASLACAYSTLPWELITARVFLGLGASMLVPLSMAIIPVMFSKKERPKAIAVWMMANAIGIPFGPILGGWLLNNYWWGSVFIINIPLVILSLIAVTFLLPESRSEERRAMDFPGMLLSSIGLIGLTYGVIEAGERGWSDAITLTSVIAGILLLFWFVVYQTRTAQPLVDPSLFRSRSFTGGTLIGSIISFALFGVLFALPQYLRAVLEVDALSAGLRLLPLVIGLVIGSPISDALQSRFGTRTAIVLGSLLLGIGLAMGSATDISTGYGFTSIWISAVGLGIGFALPAAMDVAISALSPERSGVGSALLMAIRQVGGTLGVAILGTVLSAVYRNNLNLDEWPADAFEVAQRNVSAGMAAARQIGSDSLVHSVKTSFVGGMGNMFWICVGAAVVGIAFTFGLLKARTVESKHSRTSL</sequence>
<dbReference type="CDD" id="cd17321">
    <property type="entry name" value="MFS_MMR_MDR_like"/>
    <property type="match status" value="1"/>
</dbReference>
<feature type="transmembrane region" description="Helical" evidence="8">
    <location>
        <begin position="372"/>
        <end position="393"/>
    </location>
</feature>
<dbReference type="PANTHER" id="PTHR42718">
    <property type="entry name" value="MAJOR FACILITATOR SUPERFAMILY MULTIDRUG TRANSPORTER MFSC"/>
    <property type="match status" value="1"/>
</dbReference>
<dbReference type="Gene3D" id="1.20.1720.10">
    <property type="entry name" value="Multidrug resistance protein D"/>
    <property type="match status" value="1"/>
</dbReference>
<evidence type="ECO:0000256" key="2">
    <source>
        <dbReference type="ARBA" id="ARBA00008537"/>
    </source>
</evidence>
<keyword evidence="4" id="KW-1003">Cell membrane</keyword>
<dbReference type="EMBL" id="JAJNBZ010000044">
    <property type="protein sequence ID" value="MCE5173247.1"/>
    <property type="molecule type" value="Genomic_DNA"/>
</dbReference>
<keyword evidence="7 8" id="KW-0472">Membrane</keyword>
<organism evidence="10 11">
    <name type="scientific">Paenibacillus profundus</name>
    <dbReference type="NCBI Taxonomy" id="1173085"/>
    <lineage>
        <taxon>Bacteria</taxon>
        <taxon>Bacillati</taxon>
        <taxon>Bacillota</taxon>
        <taxon>Bacilli</taxon>
        <taxon>Bacillales</taxon>
        <taxon>Paenibacillaceae</taxon>
        <taxon>Paenibacillus</taxon>
    </lineage>
</organism>
<reference evidence="10 11" key="1">
    <citation type="submission" date="2021-11" db="EMBL/GenBank/DDBJ databases">
        <title>Draft genome sequence of Paenibacillus profundus YoMME, a new Gram-positive bacteria with exoelectrogenic properties.</title>
        <authorList>
            <person name="Hubenova Y."/>
            <person name="Hubenova E."/>
            <person name="Manasiev Y."/>
            <person name="Peykov S."/>
            <person name="Mitov M."/>
        </authorList>
    </citation>
    <scope>NUCLEOTIDE SEQUENCE [LARGE SCALE GENOMIC DNA]</scope>
    <source>
        <strain evidence="10 11">YoMME</strain>
    </source>
</reference>
<evidence type="ECO:0000313" key="11">
    <source>
        <dbReference type="Proteomes" id="UP001199916"/>
    </source>
</evidence>
<feature type="transmembrane region" description="Helical" evidence="8">
    <location>
        <begin position="211"/>
        <end position="229"/>
    </location>
</feature>
<dbReference type="SUPFAM" id="SSF103473">
    <property type="entry name" value="MFS general substrate transporter"/>
    <property type="match status" value="1"/>
</dbReference>
<evidence type="ECO:0000256" key="7">
    <source>
        <dbReference type="ARBA" id="ARBA00023136"/>
    </source>
</evidence>
<feature type="transmembrane region" description="Helical" evidence="8">
    <location>
        <begin position="482"/>
        <end position="501"/>
    </location>
</feature>
<feature type="transmembrane region" description="Helical" evidence="8">
    <location>
        <begin position="414"/>
        <end position="431"/>
    </location>
</feature>
<dbReference type="Pfam" id="PF07690">
    <property type="entry name" value="MFS_1"/>
    <property type="match status" value="1"/>
</dbReference>
<feature type="transmembrane region" description="Helical" evidence="8">
    <location>
        <begin position="115"/>
        <end position="136"/>
    </location>
</feature>
<evidence type="ECO:0000313" key="10">
    <source>
        <dbReference type="EMBL" id="MCE5173247.1"/>
    </source>
</evidence>
<evidence type="ECO:0000256" key="1">
    <source>
        <dbReference type="ARBA" id="ARBA00004651"/>
    </source>
</evidence>
<keyword evidence="5 8" id="KW-0812">Transmembrane</keyword>
<feature type="transmembrane region" description="Helical" evidence="8">
    <location>
        <begin position="148"/>
        <end position="169"/>
    </location>
</feature>
<feature type="transmembrane region" description="Helical" evidence="8">
    <location>
        <begin position="21"/>
        <end position="48"/>
    </location>
</feature>
<comment type="subcellular location">
    <subcellularLocation>
        <location evidence="1">Cell membrane</location>
        <topology evidence="1">Multi-pass membrane protein</topology>
    </subcellularLocation>
</comment>
<evidence type="ECO:0000256" key="3">
    <source>
        <dbReference type="ARBA" id="ARBA00022448"/>
    </source>
</evidence>
<dbReference type="InterPro" id="IPR020846">
    <property type="entry name" value="MFS_dom"/>
</dbReference>
<dbReference type="PROSITE" id="PS50850">
    <property type="entry name" value="MFS"/>
    <property type="match status" value="1"/>
</dbReference>
<dbReference type="InterPro" id="IPR011701">
    <property type="entry name" value="MFS"/>
</dbReference>
<evidence type="ECO:0000256" key="5">
    <source>
        <dbReference type="ARBA" id="ARBA00022692"/>
    </source>
</evidence>
<keyword evidence="3" id="KW-0813">Transport</keyword>
<feature type="domain" description="Major facilitator superfamily (MFS) profile" evidence="9">
    <location>
        <begin position="24"/>
        <end position="505"/>
    </location>
</feature>
<comment type="caution">
    <text evidence="10">The sequence shown here is derived from an EMBL/GenBank/DDBJ whole genome shotgun (WGS) entry which is preliminary data.</text>
</comment>
<feature type="transmembrane region" description="Helical" evidence="8">
    <location>
        <begin position="235"/>
        <end position="257"/>
    </location>
</feature>
<dbReference type="InterPro" id="IPR036259">
    <property type="entry name" value="MFS_trans_sf"/>
</dbReference>
<dbReference type="InterPro" id="IPR004638">
    <property type="entry name" value="EmrB-like"/>
</dbReference>
<dbReference type="NCBIfam" id="TIGR00711">
    <property type="entry name" value="efflux_EmrB"/>
    <property type="match status" value="1"/>
</dbReference>
<feature type="transmembrane region" description="Helical" evidence="8">
    <location>
        <begin position="175"/>
        <end position="199"/>
    </location>
</feature>
<feature type="transmembrane region" description="Helical" evidence="8">
    <location>
        <begin position="60"/>
        <end position="78"/>
    </location>
</feature>
<evidence type="ECO:0000259" key="9">
    <source>
        <dbReference type="PROSITE" id="PS50850"/>
    </source>
</evidence>
<evidence type="ECO:0000256" key="6">
    <source>
        <dbReference type="ARBA" id="ARBA00022989"/>
    </source>
</evidence>
<feature type="transmembrane region" description="Helical" evidence="8">
    <location>
        <begin position="277"/>
        <end position="298"/>
    </location>
</feature>
<protein>
    <submittedName>
        <fullName evidence="10">MFS transporter</fullName>
    </submittedName>
</protein>
<name>A0ABS8YPP2_9BACL</name>
<gene>
    <name evidence="10" type="ORF">LQV63_28715</name>
</gene>
<comment type="similarity">
    <text evidence="2">Belongs to the major facilitator superfamily. EmrB family.</text>
</comment>
<dbReference type="PANTHER" id="PTHR42718:SF9">
    <property type="entry name" value="MAJOR FACILITATOR SUPERFAMILY MULTIDRUG TRANSPORTER MFSC"/>
    <property type="match status" value="1"/>
</dbReference>
<accession>A0ABS8YPP2</accession>
<proteinExistence type="inferred from homology"/>
<feature type="transmembrane region" description="Helical" evidence="8">
    <location>
        <begin position="342"/>
        <end position="360"/>
    </location>
</feature>
<dbReference type="Proteomes" id="UP001199916">
    <property type="component" value="Unassembled WGS sequence"/>
</dbReference>
<keyword evidence="6 8" id="KW-1133">Transmembrane helix</keyword>
<evidence type="ECO:0000256" key="4">
    <source>
        <dbReference type="ARBA" id="ARBA00022475"/>
    </source>
</evidence>
<feature type="transmembrane region" description="Helical" evidence="8">
    <location>
        <begin position="90"/>
        <end position="109"/>
    </location>
</feature>
<keyword evidence="11" id="KW-1185">Reference proteome</keyword>